<dbReference type="InterPro" id="IPR036322">
    <property type="entry name" value="WD40_repeat_dom_sf"/>
</dbReference>
<reference evidence="2" key="1">
    <citation type="submission" date="2018-07" db="EMBL/GenBank/DDBJ databases">
        <authorList>
            <person name="Quirk P.G."/>
            <person name="Krulwich T.A."/>
        </authorList>
    </citation>
    <scope>NUCLEOTIDE SEQUENCE</scope>
    <source>
        <strain evidence="2">Anand</strain>
    </source>
</reference>
<dbReference type="AlphaFoldDB" id="A0A3B0N432"/>
<proteinExistence type="predicted"/>
<accession>A0A3B0N432</accession>
<dbReference type="InterPro" id="IPR015943">
    <property type="entry name" value="WD40/YVTN_repeat-like_dom_sf"/>
</dbReference>
<gene>
    <name evidence="2" type="ORF">TAT_000356900</name>
    <name evidence="3" type="ORF">TAV_000356800</name>
</gene>
<sequence>MDLIEKKGQTNTSDPSRVRPGNRVLEKERKRETTVTDGKNVIGRLDSEAFKRRSRYLREIYLNPEKRHLYDWTNLEKKILLLDWHHNPSFYEKWKPLETEDMMNRFYSNMIYNFMNLSMTNVGTTPVYVRLINHFQSFRVTYQCLTMIQRYFRMDSTFYDEFKIALICRDSELKVSSSNSEGINYKQTGTEEYQCLVDGVNFNIFTITSDEFEKLGPCQECQRQKVVEKTTLMTPKIVFPLPVTAMEVTSTVIDNEHAYLLVVRMANLVRMYNITKILQKTLEICKLWDESRQVYLRKFNEARLKLVDKLCTGCILTNEDFQRLEKLRHILRSVTVVKPYDFTGLDYGKSSFKTMATRRNTSQTGLKFFYTSFLGEKKVLPTFVGCVGAKRVCVWDIYEPKETENEPVMIMELQDEAKPTDLSSSLSVVQSSKDFREKKWVVEPKIYTTDDMGYLRLWTLSKGLESSLKLDSNALLTLDVNKKYPHLIALGGDTGKLKIYNLHLQSMTSSDSSNLELRLLTVSSYIPNTVYQYMNWYHPLVKVKWVNDVFVATQYSEPFFNNESTNSCTLAIWNVYKDIFDKEDAFLSNRYWSQSMESVNSTYYLGSKLICIYGGHFGSLGGVLSSDVKWSESHGLIAVSSDNTGQLHWYKPGIWTWASSDDPMCLARIKSNATFHQEIFDKVNKEHSVIVREMTGIGQGTSNYRKTRSNYTQYVNEAMATLDQLSKKEPLLNDFKSLPSWSKKTLRLTTEEEKYMKMIKKEADERENVEHNVIEYPVQRSELNQIDLK</sequence>
<evidence type="ECO:0000256" key="1">
    <source>
        <dbReference type="SAM" id="MobiDB-lite"/>
    </source>
</evidence>
<name>A0A3B0N432_THEAN</name>
<organism evidence="2">
    <name type="scientific">Theileria annulata</name>
    <dbReference type="NCBI Taxonomy" id="5874"/>
    <lineage>
        <taxon>Eukaryota</taxon>
        <taxon>Sar</taxon>
        <taxon>Alveolata</taxon>
        <taxon>Apicomplexa</taxon>
        <taxon>Aconoidasida</taxon>
        <taxon>Piroplasmida</taxon>
        <taxon>Theileriidae</taxon>
        <taxon>Theileria</taxon>
    </lineage>
</organism>
<feature type="region of interest" description="Disordered" evidence="1">
    <location>
        <begin position="1"/>
        <end position="22"/>
    </location>
</feature>
<dbReference type="EMBL" id="UIVS01000004">
    <property type="protein sequence ID" value="SVP95408.1"/>
    <property type="molecule type" value="Genomic_DNA"/>
</dbReference>
<dbReference type="VEuPathDB" id="PiroplasmaDB:TA10715"/>
<evidence type="ECO:0000313" key="2">
    <source>
        <dbReference type="EMBL" id="SVP94660.1"/>
    </source>
</evidence>
<dbReference type="EMBL" id="UIVT01000004">
    <property type="protein sequence ID" value="SVP94660.1"/>
    <property type="molecule type" value="Genomic_DNA"/>
</dbReference>
<protein>
    <submittedName>
        <fullName evidence="2">Uncharacterized protein</fullName>
    </submittedName>
</protein>
<dbReference type="Gene3D" id="2.130.10.10">
    <property type="entry name" value="YVTN repeat-like/Quinoprotein amine dehydrogenase"/>
    <property type="match status" value="1"/>
</dbReference>
<dbReference type="SUPFAM" id="SSF50978">
    <property type="entry name" value="WD40 repeat-like"/>
    <property type="match status" value="1"/>
</dbReference>
<evidence type="ECO:0000313" key="3">
    <source>
        <dbReference type="EMBL" id="SVP95408.1"/>
    </source>
</evidence>